<dbReference type="InterPro" id="IPR029068">
    <property type="entry name" value="Glyas_Bleomycin-R_OHBP_Dase"/>
</dbReference>
<dbReference type="Proteomes" id="UP001321475">
    <property type="component" value="Chromosome"/>
</dbReference>
<organism evidence="2 3">
    <name type="scientific">Paraoerskovia sediminicola</name>
    <dbReference type="NCBI Taxonomy" id="1138587"/>
    <lineage>
        <taxon>Bacteria</taxon>
        <taxon>Bacillati</taxon>
        <taxon>Actinomycetota</taxon>
        <taxon>Actinomycetes</taxon>
        <taxon>Micrococcales</taxon>
        <taxon>Cellulomonadaceae</taxon>
        <taxon>Paraoerskovia</taxon>
    </lineage>
</organism>
<dbReference type="PANTHER" id="PTHR39175:SF1">
    <property type="entry name" value="FAMILY PROTEIN, PUTATIVE (AFU_ORTHOLOGUE AFUA_3G15060)-RELATED"/>
    <property type="match status" value="1"/>
</dbReference>
<dbReference type="Pfam" id="PF00903">
    <property type="entry name" value="Glyoxalase"/>
    <property type="match status" value="1"/>
</dbReference>
<dbReference type="Gene3D" id="3.10.180.10">
    <property type="entry name" value="2,3-Dihydroxybiphenyl 1,2-Dioxygenase, domain 1"/>
    <property type="match status" value="1"/>
</dbReference>
<gene>
    <name evidence="2" type="ORF">GCM10025865_04100</name>
</gene>
<dbReference type="RefSeq" id="WP_286218356.1">
    <property type="nucleotide sequence ID" value="NZ_AP027729.1"/>
</dbReference>
<evidence type="ECO:0000259" key="1">
    <source>
        <dbReference type="PROSITE" id="PS51819"/>
    </source>
</evidence>
<dbReference type="InterPro" id="IPR037523">
    <property type="entry name" value="VOC_core"/>
</dbReference>
<dbReference type="PROSITE" id="PS51819">
    <property type="entry name" value="VOC"/>
    <property type="match status" value="1"/>
</dbReference>
<feature type="domain" description="VOC" evidence="1">
    <location>
        <begin position="2"/>
        <end position="127"/>
    </location>
</feature>
<evidence type="ECO:0000313" key="2">
    <source>
        <dbReference type="EMBL" id="BDZ41111.1"/>
    </source>
</evidence>
<name>A0ABM8FZC2_9CELL</name>
<reference evidence="3" key="1">
    <citation type="journal article" date="2019" name="Int. J. Syst. Evol. Microbiol.">
        <title>The Global Catalogue of Microorganisms (GCM) 10K type strain sequencing project: providing services to taxonomists for standard genome sequencing and annotation.</title>
        <authorList>
            <consortium name="The Broad Institute Genomics Platform"/>
            <consortium name="The Broad Institute Genome Sequencing Center for Infectious Disease"/>
            <person name="Wu L."/>
            <person name="Ma J."/>
        </authorList>
    </citation>
    <scope>NUCLEOTIDE SEQUENCE [LARGE SCALE GENOMIC DNA]</scope>
    <source>
        <strain evidence="3">NBRC 108565</strain>
    </source>
</reference>
<protein>
    <submittedName>
        <fullName evidence="2">Glyoxalase</fullName>
    </submittedName>
</protein>
<dbReference type="PANTHER" id="PTHR39175">
    <property type="entry name" value="FAMILY PROTEIN, PUTATIVE (AFU_ORTHOLOGUE AFUA_3G15060)-RELATED"/>
    <property type="match status" value="1"/>
</dbReference>
<evidence type="ECO:0000313" key="3">
    <source>
        <dbReference type="Proteomes" id="UP001321475"/>
    </source>
</evidence>
<proteinExistence type="predicted"/>
<keyword evidence="3" id="KW-1185">Reference proteome</keyword>
<dbReference type="SUPFAM" id="SSF54593">
    <property type="entry name" value="Glyoxalase/Bleomycin resistance protein/Dihydroxybiphenyl dioxygenase"/>
    <property type="match status" value="1"/>
</dbReference>
<dbReference type="EMBL" id="AP027729">
    <property type="protein sequence ID" value="BDZ41111.1"/>
    <property type="molecule type" value="Genomic_DNA"/>
</dbReference>
<dbReference type="InterPro" id="IPR004360">
    <property type="entry name" value="Glyas_Fos-R_dOase_dom"/>
</dbReference>
<accession>A0ABM8FZC2</accession>
<sequence>MHLHHVQIACPTGGEDVARQFFVQALGMTEVEKPPALAARGGVWFRAFDTAGSVTAEIHVSTEEPFTPARRAHPALVLESREALETTRSRLVDLGFEVDDTERHTFDGYERLHCRDGHGNRVELLAEAPSAR</sequence>